<accession>A0A0C3CR15</accession>
<feature type="non-terminal residue" evidence="2">
    <location>
        <position position="518"/>
    </location>
</feature>
<keyword evidence="3" id="KW-1185">Reference proteome</keyword>
<protein>
    <submittedName>
        <fullName evidence="2">Uncharacterized protein</fullName>
    </submittedName>
</protein>
<proteinExistence type="predicted"/>
<feature type="compositionally biased region" description="Low complexity" evidence="1">
    <location>
        <begin position="300"/>
        <end position="316"/>
    </location>
</feature>
<dbReference type="OrthoDB" id="5411773at2759"/>
<name>A0A0C3CR15_OIDMZ</name>
<reference evidence="2 3" key="1">
    <citation type="submission" date="2014-04" db="EMBL/GenBank/DDBJ databases">
        <authorList>
            <consortium name="DOE Joint Genome Institute"/>
            <person name="Kuo A."/>
            <person name="Martino E."/>
            <person name="Perotto S."/>
            <person name="Kohler A."/>
            <person name="Nagy L.G."/>
            <person name="Floudas D."/>
            <person name="Copeland A."/>
            <person name="Barry K.W."/>
            <person name="Cichocki N."/>
            <person name="Veneault-Fourrey C."/>
            <person name="LaButti K."/>
            <person name="Lindquist E.A."/>
            <person name="Lipzen A."/>
            <person name="Lundell T."/>
            <person name="Morin E."/>
            <person name="Murat C."/>
            <person name="Sun H."/>
            <person name="Tunlid A."/>
            <person name="Henrissat B."/>
            <person name="Grigoriev I.V."/>
            <person name="Hibbett D.S."/>
            <person name="Martin F."/>
            <person name="Nordberg H.P."/>
            <person name="Cantor M.N."/>
            <person name="Hua S.X."/>
        </authorList>
    </citation>
    <scope>NUCLEOTIDE SEQUENCE [LARGE SCALE GENOMIC DNA]</scope>
    <source>
        <strain evidence="2 3">Zn</strain>
    </source>
</reference>
<feature type="region of interest" description="Disordered" evidence="1">
    <location>
        <begin position="268"/>
        <end position="323"/>
    </location>
</feature>
<reference evidence="3" key="2">
    <citation type="submission" date="2015-01" db="EMBL/GenBank/DDBJ databases">
        <title>Evolutionary Origins and Diversification of the Mycorrhizal Mutualists.</title>
        <authorList>
            <consortium name="DOE Joint Genome Institute"/>
            <consortium name="Mycorrhizal Genomics Consortium"/>
            <person name="Kohler A."/>
            <person name="Kuo A."/>
            <person name="Nagy L.G."/>
            <person name="Floudas D."/>
            <person name="Copeland A."/>
            <person name="Barry K.W."/>
            <person name="Cichocki N."/>
            <person name="Veneault-Fourrey C."/>
            <person name="LaButti K."/>
            <person name="Lindquist E.A."/>
            <person name="Lipzen A."/>
            <person name="Lundell T."/>
            <person name="Morin E."/>
            <person name="Murat C."/>
            <person name="Riley R."/>
            <person name="Ohm R."/>
            <person name="Sun H."/>
            <person name="Tunlid A."/>
            <person name="Henrissat B."/>
            <person name="Grigoriev I.V."/>
            <person name="Hibbett D.S."/>
            <person name="Martin F."/>
        </authorList>
    </citation>
    <scope>NUCLEOTIDE SEQUENCE [LARGE SCALE GENOMIC DNA]</scope>
    <source>
        <strain evidence="3">Zn</strain>
    </source>
</reference>
<evidence type="ECO:0000256" key="1">
    <source>
        <dbReference type="SAM" id="MobiDB-lite"/>
    </source>
</evidence>
<dbReference type="EMBL" id="KN832876">
    <property type="protein sequence ID" value="KIN01459.1"/>
    <property type="molecule type" value="Genomic_DNA"/>
</dbReference>
<dbReference type="STRING" id="913774.A0A0C3CR15"/>
<feature type="compositionally biased region" description="Acidic residues" evidence="1">
    <location>
        <begin position="128"/>
        <end position="137"/>
    </location>
</feature>
<evidence type="ECO:0000313" key="3">
    <source>
        <dbReference type="Proteomes" id="UP000054321"/>
    </source>
</evidence>
<dbReference type="Proteomes" id="UP000054321">
    <property type="component" value="Unassembled WGS sequence"/>
</dbReference>
<dbReference type="HOGENOM" id="CLU_014331_1_0_1"/>
<dbReference type="AlphaFoldDB" id="A0A0C3CR15"/>
<feature type="region of interest" description="Disordered" evidence="1">
    <location>
        <begin position="115"/>
        <end position="141"/>
    </location>
</feature>
<feature type="non-terminal residue" evidence="2">
    <location>
        <position position="1"/>
    </location>
</feature>
<gene>
    <name evidence="2" type="ORF">OIDMADRAFT_86533</name>
</gene>
<evidence type="ECO:0000313" key="2">
    <source>
        <dbReference type="EMBL" id="KIN01459.1"/>
    </source>
</evidence>
<sequence length="518" mass="57696">YRPSIPVPADIRNHCHIYLDEQLYISALALLTDLVTSGTSHPQHLDTPAFAPVPFHIEIVSSLLVHPRHTTQAPQGERVELAWRAITFLRSLLATLGPLNANLSEAFSLTPPRTVRGARRGRNISDDGSSESGDDDDRMGGVVANQGRIRRCAKDFWHVVGWAFNCSVVHPKRWKYWKVWLGYMLDVIEADWDEREVENKRREPEFPPSSPDSDTKQSMLYESLLVKYLADVKGRTSSVKRVVGAVFAAGSKDDLRLYPEVFPNETREVQVQNGQKRKRVDSIKPDFGGFGDGDIDDIAFDSSQPTDQTADSSQSSAEEEATTDPWLAYPESVLLRQRILTMLSRLSATLPDTFIDFRELYEIYCSHARTLPIPAFSLLFTPSALSLLPSDVLVSLARLVLVRLSPGTASSRTPANASDHDADGITQAVLERLILPSVAATSSIADNARVSVLVEGLMRLYLKSCVACHTPELDTAVERGIQAREAKAKIDRRRRDNGAEESDREWLAASGRRLRRLV</sequence>
<organism evidence="2 3">
    <name type="scientific">Oidiodendron maius (strain Zn)</name>
    <dbReference type="NCBI Taxonomy" id="913774"/>
    <lineage>
        <taxon>Eukaryota</taxon>
        <taxon>Fungi</taxon>
        <taxon>Dikarya</taxon>
        <taxon>Ascomycota</taxon>
        <taxon>Pezizomycotina</taxon>
        <taxon>Leotiomycetes</taxon>
        <taxon>Leotiomycetes incertae sedis</taxon>
        <taxon>Myxotrichaceae</taxon>
        <taxon>Oidiodendron</taxon>
    </lineage>
</organism>
<dbReference type="InParanoid" id="A0A0C3CR15"/>